<accession>A0A498KCW7</accession>
<protein>
    <recommendedName>
        <fullName evidence="4">RNase H type-1 domain-containing protein</fullName>
    </recommendedName>
</protein>
<dbReference type="AlphaFoldDB" id="A0A498KCW7"/>
<dbReference type="EMBL" id="RDQH01000328">
    <property type="protein sequence ID" value="RXI06009.1"/>
    <property type="molecule type" value="Genomic_DNA"/>
</dbReference>
<proteinExistence type="predicted"/>
<feature type="region of interest" description="Disordered" evidence="1">
    <location>
        <begin position="22"/>
        <end position="41"/>
    </location>
</feature>
<organism evidence="2 3">
    <name type="scientific">Malus domestica</name>
    <name type="common">Apple</name>
    <name type="synonym">Pyrus malus</name>
    <dbReference type="NCBI Taxonomy" id="3750"/>
    <lineage>
        <taxon>Eukaryota</taxon>
        <taxon>Viridiplantae</taxon>
        <taxon>Streptophyta</taxon>
        <taxon>Embryophyta</taxon>
        <taxon>Tracheophyta</taxon>
        <taxon>Spermatophyta</taxon>
        <taxon>Magnoliopsida</taxon>
        <taxon>eudicotyledons</taxon>
        <taxon>Gunneridae</taxon>
        <taxon>Pentapetalae</taxon>
        <taxon>rosids</taxon>
        <taxon>fabids</taxon>
        <taxon>Rosales</taxon>
        <taxon>Rosaceae</taxon>
        <taxon>Amygdaloideae</taxon>
        <taxon>Maleae</taxon>
        <taxon>Malus</taxon>
    </lineage>
</organism>
<evidence type="ECO:0000256" key="1">
    <source>
        <dbReference type="SAM" id="MobiDB-lite"/>
    </source>
</evidence>
<evidence type="ECO:0008006" key="4">
    <source>
        <dbReference type="Google" id="ProtNLM"/>
    </source>
</evidence>
<comment type="caution">
    <text evidence="2">The sequence shown here is derived from an EMBL/GenBank/DDBJ whole genome shotgun (WGS) entry which is preliminary data.</text>
</comment>
<sequence>MGCSASLCLETRAEPTALCINPEPKTALDKPKQPFRKKEKGSLSLRPLTLSQFSSQLYLVLSLPFSHSISPIAPTPRHTQICPPRCQRSISTTLLNFPSLSSVSGKHADVQRNADDPKDTQIRRDRECRATFRTPLTVSRQTEVIKTFISSSISFSYLDRSLGSCFTVGRSFYSSGVLLREACFDIISQDHSTNLSNIGQIVEDIKRQDIILLTYPITHTRRQANGIAHRLARFGLSLSQVCDWYDSPPSLIVVLVKEISIQSFRNLYGKS</sequence>
<keyword evidence="3" id="KW-1185">Reference proteome</keyword>
<dbReference type="Proteomes" id="UP000290289">
    <property type="component" value="Chromosome 2"/>
</dbReference>
<name>A0A498KCW7_MALDO</name>
<reference evidence="2 3" key="1">
    <citation type="submission" date="2018-10" db="EMBL/GenBank/DDBJ databases">
        <title>A high-quality apple genome assembly.</title>
        <authorList>
            <person name="Hu J."/>
        </authorList>
    </citation>
    <scope>NUCLEOTIDE SEQUENCE [LARGE SCALE GENOMIC DNA]</scope>
    <source>
        <strain evidence="3">cv. HFTH1</strain>
        <tissue evidence="2">Young leaf</tissue>
    </source>
</reference>
<gene>
    <name evidence="2" type="ORF">DVH24_018051</name>
</gene>
<evidence type="ECO:0000313" key="3">
    <source>
        <dbReference type="Proteomes" id="UP000290289"/>
    </source>
</evidence>
<evidence type="ECO:0000313" key="2">
    <source>
        <dbReference type="EMBL" id="RXI06009.1"/>
    </source>
</evidence>